<sequence length="86" mass="9589">MTLDISFMPMRVLIDGHDSEGNLVLADNQLAAVIVRLDGQTHDPEHKGRWHLEAGFGKCNVRDAPLFKTPEEAGAWIEQILTRPVV</sequence>
<keyword evidence="2" id="KW-1185">Reference proteome</keyword>
<dbReference type="EMBL" id="VOSK01000017">
    <property type="protein sequence ID" value="MPR25125.1"/>
    <property type="molecule type" value="Genomic_DNA"/>
</dbReference>
<proteinExistence type="predicted"/>
<name>A0A5N7ME40_9HYPH</name>
<evidence type="ECO:0000313" key="2">
    <source>
        <dbReference type="Proteomes" id="UP000403266"/>
    </source>
</evidence>
<gene>
    <name evidence="1" type="ORF">FS320_07720</name>
</gene>
<dbReference type="AlphaFoldDB" id="A0A5N7ME40"/>
<dbReference type="OrthoDB" id="7997598at2"/>
<reference evidence="1 2" key="1">
    <citation type="journal article" date="2019" name="Syst. Appl. Microbiol.">
        <title>Microvirga tunisiensis sp. nov., a root nodule symbiotic bacterium isolated from Lupinus micranthus and L. luteus grown in Northern Tunisia.</title>
        <authorList>
            <person name="Msaddak A."/>
            <person name="Rejili M."/>
            <person name="Duran D."/>
            <person name="Mars M."/>
            <person name="Palacios J.M."/>
            <person name="Ruiz-Argueso T."/>
            <person name="Rey L."/>
            <person name="Imperial J."/>
        </authorList>
    </citation>
    <scope>NUCLEOTIDE SEQUENCE [LARGE SCALE GENOMIC DNA]</scope>
    <source>
        <strain evidence="1 2">Lmie10</strain>
    </source>
</reference>
<organism evidence="1 2">
    <name type="scientific">Microvirga tunisiensis</name>
    <dbReference type="NCBI Taxonomy" id="2108360"/>
    <lineage>
        <taxon>Bacteria</taxon>
        <taxon>Pseudomonadati</taxon>
        <taxon>Pseudomonadota</taxon>
        <taxon>Alphaproteobacteria</taxon>
        <taxon>Hyphomicrobiales</taxon>
        <taxon>Methylobacteriaceae</taxon>
        <taxon>Microvirga</taxon>
    </lineage>
</organism>
<comment type="caution">
    <text evidence="1">The sequence shown here is derived from an EMBL/GenBank/DDBJ whole genome shotgun (WGS) entry which is preliminary data.</text>
</comment>
<dbReference type="RefSeq" id="WP_152710532.1">
    <property type="nucleotide sequence ID" value="NZ_VOSJ01000024.1"/>
</dbReference>
<accession>A0A5N7ME40</accession>
<protein>
    <submittedName>
        <fullName evidence="1">Uncharacterized protein</fullName>
    </submittedName>
</protein>
<evidence type="ECO:0000313" key="1">
    <source>
        <dbReference type="EMBL" id="MPR25125.1"/>
    </source>
</evidence>
<dbReference type="Proteomes" id="UP000403266">
    <property type="component" value="Unassembled WGS sequence"/>
</dbReference>